<dbReference type="RefSeq" id="WP_184948604.1">
    <property type="nucleotide sequence ID" value="NZ_BAAAWZ010000004.1"/>
</dbReference>
<feature type="signal peptide" evidence="1">
    <location>
        <begin position="1"/>
        <end position="25"/>
    </location>
</feature>
<reference evidence="2 3" key="1">
    <citation type="submission" date="2020-08" db="EMBL/GenBank/DDBJ databases">
        <title>Genomic Encyclopedia of Type Strains, Phase III (KMG-III): the genomes of soil and plant-associated and newly described type strains.</title>
        <authorList>
            <person name="Whitman W."/>
        </authorList>
    </citation>
    <scope>NUCLEOTIDE SEQUENCE [LARGE SCALE GENOMIC DNA]</scope>
    <source>
        <strain evidence="2 3">CECT 3303</strain>
    </source>
</reference>
<name>A0A841DFW5_PLAVE</name>
<proteinExistence type="predicted"/>
<evidence type="ECO:0008006" key="4">
    <source>
        <dbReference type="Google" id="ProtNLM"/>
    </source>
</evidence>
<feature type="chain" id="PRO_5032636931" description="Secreted protein" evidence="1">
    <location>
        <begin position="26"/>
        <end position="174"/>
    </location>
</feature>
<organism evidence="2 3">
    <name type="scientific">Planomonospora venezuelensis</name>
    <dbReference type="NCBI Taxonomy" id="1999"/>
    <lineage>
        <taxon>Bacteria</taxon>
        <taxon>Bacillati</taxon>
        <taxon>Actinomycetota</taxon>
        <taxon>Actinomycetes</taxon>
        <taxon>Streptosporangiales</taxon>
        <taxon>Streptosporangiaceae</taxon>
        <taxon>Planomonospora</taxon>
    </lineage>
</organism>
<evidence type="ECO:0000256" key="1">
    <source>
        <dbReference type="SAM" id="SignalP"/>
    </source>
</evidence>
<sequence>MRKVAGGLLAAGALMAVVSAGPATADAGARVAAERVAAAGAAEGVGDGRPKPPYNLGFIRSSRKHTGYARASFWISSFGEKHFQVFGRLYDRDPHPGHCASVQARFHYDKGGTGRSPSRRYCHTSPHREEYTGYLLESKGPIHRVDVKICVADGRRGPVSHCRTETVRNEDLAW</sequence>
<accession>A0A841DFW5</accession>
<keyword evidence="1" id="KW-0732">Signal</keyword>
<dbReference type="EMBL" id="JACHJJ010000042">
    <property type="protein sequence ID" value="MBB5967897.1"/>
    <property type="molecule type" value="Genomic_DNA"/>
</dbReference>
<evidence type="ECO:0000313" key="3">
    <source>
        <dbReference type="Proteomes" id="UP000562352"/>
    </source>
</evidence>
<comment type="caution">
    <text evidence="2">The sequence shown here is derived from an EMBL/GenBank/DDBJ whole genome shotgun (WGS) entry which is preliminary data.</text>
</comment>
<dbReference type="Proteomes" id="UP000562352">
    <property type="component" value="Unassembled WGS sequence"/>
</dbReference>
<keyword evidence="3" id="KW-1185">Reference proteome</keyword>
<gene>
    <name evidence="2" type="ORF">FHS22_007215</name>
</gene>
<dbReference type="AlphaFoldDB" id="A0A841DFW5"/>
<evidence type="ECO:0000313" key="2">
    <source>
        <dbReference type="EMBL" id="MBB5967897.1"/>
    </source>
</evidence>
<protein>
    <recommendedName>
        <fullName evidence="4">Secreted protein</fullName>
    </recommendedName>
</protein>